<feature type="compositionally biased region" description="Gly residues" evidence="1">
    <location>
        <begin position="28"/>
        <end position="43"/>
    </location>
</feature>
<protein>
    <recommendedName>
        <fullName evidence="2">DUF8021 domain-containing protein</fullName>
    </recommendedName>
</protein>
<evidence type="ECO:0000313" key="3">
    <source>
        <dbReference type="EMBL" id="AYM53129.1"/>
    </source>
</evidence>
<sequence>MNPSSFLSLGVALALTLGACGPGENGDATGGTGGGGASGGTVGSGSQSSAGGAGGTPQEASCASSGGASGGATSTGGAGPSGSTSSGGGSGAATGGTSGSGGAPGGDCTRELLDGLLDDYFAALAAGDPSSLPLAEGVKFTENGMQAEIGTTDFWRDAGEVKHSQRALDTEACSAGAQAVIPEGGRDLPVALRIKVEGSELTEIETIVVRPGDYTASFAVASNPAAIIAISDEIGWHDEVPEAERATREELTSWIDKYFRAFPSGVCDVTGACKRLENGGGNFSCRTGASCSAGDPGSGGTFIPRVILADEVRGIAIGLTIFDFMTDGHLDMHMIKMSGGQVHAVHAILRDTNGVSGWE</sequence>
<evidence type="ECO:0000259" key="2">
    <source>
        <dbReference type="Pfam" id="PF26061"/>
    </source>
</evidence>
<dbReference type="InterPro" id="IPR058334">
    <property type="entry name" value="DUF8021"/>
</dbReference>
<feature type="compositionally biased region" description="Gly residues" evidence="1">
    <location>
        <begin position="67"/>
        <end position="105"/>
    </location>
</feature>
<evidence type="ECO:0000256" key="1">
    <source>
        <dbReference type="SAM" id="MobiDB-lite"/>
    </source>
</evidence>
<dbReference type="EMBL" id="MH908894">
    <property type="protein sequence ID" value="AYM53129.1"/>
    <property type="molecule type" value="Genomic_DNA"/>
</dbReference>
<dbReference type="Pfam" id="PF26061">
    <property type="entry name" value="DUF8021"/>
    <property type="match status" value="1"/>
</dbReference>
<feature type="region of interest" description="Disordered" evidence="1">
    <location>
        <begin position="28"/>
        <end position="106"/>
    </location>
</feature>
<organism evidence="3">
    <name type="scientific">Sorangium cellulosum</name>
    <name type="common">Polyangium cellulosum</name>
    <dbReference type="NCBI Taxonomy" id="56"/>
    <lineage>
        <taxon>Bacteria</taxon>
        <taxon>Pseudomonadati</taxon>
        <taxon>Myxococcota</taxon>
        <taxon>Polyangia</taxon>
        <taxon>Polyangiales</taxon>
        <taxon>Polyangiaceae</taxon>
        <taxon>Sorangium</taxon>
    </lineage>
</organism>
<reference evidence="3" key="1">
    <citation type="journal article" date="2018" name="J. Ind. Microbiol. Biotechnol.">
        <title>Genome mining reveals uncommon alkylpyrones as type III PKS products from myxobacteria.</title>
        <authorList>
            <person name="Hug J.J."/>
            <person name="Panter F."/>
            <person name="Krug D."/>
            <person name="Muller R."/>
        </authorList>
    </citation>
    <scope>NUCLEOTIDE SEQUENCE</scope>
    <source>
        <strain evidence="3">So ce377</strain>
    </source>
</reference>
<name>A0A3Q8I5W7_SORCE</name>
<feature type="domain" description="DUF8021" evidence="2">
    <location>
        <begin position="244"/>
        <end position="348"/>
    </location>
</feature>
<accession>A0A3Q8I5W7</accession>
<dbReference type="AlphaFoldDB" id="A0A3Q8I5W7"/>
<proteinExistence type="predicted"/>